<evidence type="ECO:0000256" key="3">
    <source>
        <dbReference type="ARBA" id="ARBA00023125"/>
    </source>
</evidence>
<dbReference type="PANTHER" id="PTHR21654">
    <property type="entry name" value="FI21293P1"/>
    <property type="match status" value="1"/>
</dbReference>
<feature type="compositionally biased region" description="Basic residues" evidence="7">
    <location>
        <begin position="632"/>
        <end position="649"/>
    </location>
</feature>
<dbReference type="EMBL" id="MBFT01000527">
    <property type="protein sequence ID" value="PVU89705.1"/>
    <property type="molecule type" value="Genomic_DNA"/>
</dbReference>
<name>A0A2T9YBL0_9FUNG</name>
<feature type="coiled-coil region" evidence="6">
    <location>
        <begin position="770"/>
        <end position="811"/>
    </location>
</feature>
<dbReference type="GO" id="GO:0010468">
    <property type="term" value="P:regulation of gene expression"/>
    <property type="evidence" value="ECO:0007669"/>
    <property type="project" value="UniProtKB-ARBA"/>
</dbReference>
<dbReference type="GO" id="GO:0005634">
    <property type="term" value="C:nucleus"/>
    <property type="evidence" value="ECO:0007669"/>
    <property type="project" value="UniProtKB-SubCell"/>
</dbReference>
<feature type="region of interest" description="Disordered" evidence="7">
    <location>
        <begin position="322"/>
        <end position="368"/>
    </location>
</feature>
<keyword evidence="5" id="KW-0539">Nucleus</keyword>
<feature type="region of interest" description="Disordered" evidence="7">
    <location>
        <begin position="499"/>
        <end position="518"/>
    </location>
</feature>
<evidence type="ECO:0000256" key="4">
    <source>
        <dbReference type="ARBA" id="ARBA00023163"/>
    </source>
</evidence>
<dbReference type="GO" id="GO:0003677">
    <property type="term" value="F:DNA binding"/>
    <property type="evidence" value="ECO:0007669"/>
    <property type="project" value="UniProtKB-KW"/>
</dbReference>
<protein>
    <recommendedName>
        <fullName evidence="8">Myb/SANT-like DNA-binding domain-containing protein</fullName>
    </recommendedName>
</protein>
<feature type="compositionally biased region" description="Acidic residues" evidence="7">
    <location>
        <begin position="674"/>
        <end position="709"/>
    </location>
</feature>
<feature type="domain" description="Myb/SANT-like DNA-binding" evidence="8">
    <location>
        <begin position="227"/>
        <end position="318"/>
    </location>
</feature>
<evidence type="ECO:0000259" key="8">
    <source>
        <dbReference type="Pfam" id="PF13837"/>
    </source>
</evidence>
<dbReference type="AlphaFoldDB" id="A0A2T9YBL0"/>
<evidence type="ECO:0000256" key="1">
    <source>
        <dbReference type="ARBA" id="ARBA00004123"/>
    </source>
</evidence>
<comment type="subcellular location">
    <subcellularLocation>
        <location evidence="1">Nucleus</location>
    </subcellularLocation>
</comment>
<feature type="region of interest" description="Disordered" evidence="7">
    <location>
        <begin position="1"/>
        <end position="36"/>
    </location>
</feature>
<feature type="region of interest" description="Disordered" evidence="7">
    <location>
        <begin position="619"/>
        <end position="709"/>
    </location>
</feature>
<evidence type="ECO:0000256" key="5">
    <source>
        <dbReference type="ARBA" id="ARBA00023242"/>
    </source>
</evidence>
<comment type="caution">
    <text evidence="9">The sequence shown here is derived from an EMBL/GenBank/DDBJ whole genome shotgun (WGS) entry which is preliminary data.</text>
</comment>
<proteinExistence type="predicted"/>
<evidence type="ECO:0000313" key="10">
    <source>
        <dbReference type="Proteomes" id="UP000245699"/>
    </source>
</evidence>
<feature type="compositionally biased region" description="Polar residues" evidence="7">
    <location>
        <begin position="359"/>
        <end position="368"/>
    </location>
</feature>
<organism evidence="9 10">
    <name type="scientific">Furculomyces boomerangus</name>
    <dbReference type="NCBI Taxonomy" id="61424"/>
    <lineage>
        <taxon>Eukaryota</taxon>
        <taxon>Fungi</taxon>
        <taxon>Fungi incertae sedis</taxon>
        <taxon>Zoopagomycota</taxon>
        <taxon>Kickxellomycotina</taxon>
        <taxon>Harpellomycetes</taxon>
        <taxon>Harpellales</taxon>
        <taxon>Harpellaceae</taxon>
        <taxon>Furculomyces</taxon>
    </lineage>
</organism>
<dbReference type="OrthoDB" id="691673at2759"/>
<dbReference type="PANTHER" id="PTHR21654:SF84">
    <property type="entry name" value="SI:DKEY-66I24.7"/>
    <property type="match status" value="1"/>
</dbReference>
<reference evidence="9 10" key="1">
    <citation type="journal article" date="2018" name="MBio">
        <title>Comparative Genomics Reveals the Core Gene Toolbox for the Fungus-Insect Symbiosis.</title>
        <authorList>
            <person name="Wang Y."/>
            <person name="Stata M."/>
            <person name="Wang W."/>
            <person name="Stajich J.E."/>
            <person name="White M.M."/>
            <person name="Moncalvo J.M."/>
        </authorList>
    </citation>
    <scope>NUCLEOTIDE SEQUENCE [LARGE SCALE GENOMIC DNA]</scope>
    <source>
        <strain evidence="9 10">AUS-77-4</strain>
    </source>
</reference>
<feature type="region of interest" description="Disordered" evidence="7">
    <location>
        <begin position="405"/>
        <end position="455"/>
    </location>
</feature>
<feature type="compositionally biased region" description="Basic and acidic residues" evidence="7">
    <location>
        <begin position="405"/>
        <end position="414"/>
    </location>
</feature>
<dbReference type="Pfam" id="PF13837">
    <property type="entry name" value="Myb_DNA-bind_4"/>
    <property type="match status" value="1"/>
</dbReference>
<keyword evidence="2" id="KW-0805">Transcription regulation</keyword>
<dbReference type="Proteomes" id="UP000245699">
    <property type="component" value="Unassembled WGS sequence"/>
</dbReference>
<feature type="compositionally biased region" description="Polar residues" evidence="7">
    <location>
        <begin position="499"/>
        <end position="514"/>
    </location>
</feature>
<dbReference type="Gene3D" id="1.10.10.60">
    <property type="entry name" value="Homeodomain-like"/>
    <property type="match status" value="1"/>
</dbReference>
<keyword evidence="4" id="KW-0804">Transcription</keyword>
<feature type="compositionally biased region" description="Polar residues" evidence="7">
    <location>
        <begin position="9"/>
        <end position="32"/>
    </location>
</feature>
<keyword evidence="3" id="KW-0238">DNA-binding</keyword>
<gene>
    <name evidence="9" type="ORF">BB559_004990</name>
</gene>
<sequence>MNNHRDTTNMDSSRVEINSPTKNIQKSLNPKHQNSEIKKTGLFENNHSLEYSTDSDSNVIYYQEKDELADKNLDPEEKSNPSFEQTHYYQDDDSIYNSNNRIKLNQPHQVDIGVDQVLASYTNNFNIQSLAQNEDLPIGDNNLKQSIYPKSHGSTPLDLESGKENIIRTFHNAVEVLQDGQNHALGLAYTHHQQTHNSENPSQSQHRISLTELSKQSILAPKFNRSKNWGKEETSTLLKILVDLTKDLPFVRREIVLRSNPIFDQVALRLKEKGYDRNTQACLIRWRNLIRIYKTQQRISMEGNSDIKELQYANEIRQIYANNDPNLSPDAKNDSSPSEGVNRHKSPLDTPSSKDYHKSINTPVNTINAQTGISGENISVSENQTHLKDQSTLSTPSQKQITHNLHDDLEKSEPNKTYSSGASVNSSKNKNLLKSQTKSQAPTLMPRSTPIYSSIPPPGFDHTLANMAVSNGSALLLPKLGMYPDQAKLYRIGTTQFTSSNHGSASNTQTTNNKHLPLIKPMPNGVSGGEFPINQSQSDQNLNGDVTGTPNLASGGHQSGYFDGSKWTPITPVPNSIIPSSFPMQYGAHGFIQGQLPVPMSMQVPIHVQLPLTGNSTVTTGHNGFPLMHGSLGKKRKRDKNSKNKGKKSQKGDYNILKDGVVNNDGEHNRDSENETGAEEEGAMDHEDVDNEDAENGNESMESEDEEDGMEASIMYEAMNGRGDQLIHGFTNKNVYLQDGNTINQNNTIARIELQVSKIANTLAEQTELTMKLTNEIESIKKSVEDHQNEINKLCKELEGKDRKRDDLQIQLMATVQALSSVIANKPELN</sequence>
<evidence type="ECO:0000256" key="2">
    <source>
        <dbReference type="ARBA" id="ARBA00023015"/>
    </source>
</evidence>
<keyword evidence="6" id="KW-0175">Coiled coil</keyword>
<dbReference type="InterPro" id="IPR044822">
    <property type="entry name" value="Myb_DNA-bind_4"/>
</dbReference>
<accession>A0A2T9YBL0</accession>
<evidence type="ECO:0000256" key="6">
    <source>
        <dbReference type="SAM" id="Coils"/>
    </source>
</evidence>
<evidence type="ECO:0000313" key="9">
    <source>
        <dbReference type="EMBL" id="PVU89705.1"/>
    </source>
</evidence>
<keyword evidence="10" id="KW-1185">Reference proteome</keyword>
<feature type="compositionally biased region" description="Polar residues" evidence="7">
    <location>
        <begin position="415"/>
        <end position="442"/>
    </location>
</feature>
<evidence type="ECO:0000256" key="7">
    <source>
        <dbReference type="SAM" id="MobiDB-lite"/>
    </source>
</evidence>